<proteinExistence type="predicted"/>
<gene>
    <name evidence="2" type="ORF">SAMN05192574_103131</name>
</gene>
<evidence type="ECO:0000259" key="1">
    <source>
        <dbReference type="Pfam" id="PF00561"/>
    </source>
</evidence>
<dbReference type="SUPFAM" id="SSF53474">
    <property type="entry name" value="alpha/beta-Hydrolases"/>
    <property type="match status" value="1"/>
</dbReference>
<name>A0A1H8GI08_9SPHI</name>
<feature type="domain" description="AB hydrolase-1" evidence="1">
    <location>
        <begin position="30"/>
        <end position="141"/>
    </location>
</feature>
<dbReference type="EMBL" id="FOCL01000003">
    <property type="protein sequence ID" value="SEN42948.1"/>
    <property type="molecule type" value="Genomic_DNA"/>
</dbReference>
<keyword evidence="3" id="KW-1185">Reference proteome</keyword>
<dbReference type="Gene3D" id="3.40.50.1820">
    <property type="entry name" value="alpha/beta hydrolase"/>
    <property type="match status" value="1"/>
</dbReference>
<dbReference type="STRING" id="551995.SAMN05192574_103131"/>
<dbReference type="PRINTS" id="PR00111">
    <property type="entry name" value="ABHYDROLASE"/>
</dbReference>
<dbReference type="PANTHER" id="PTHR46331">
    <property type="entry name" value="VALACYCLOVIR HYDROLASE"/>
    <property type="match status" value="1"/>
</dbReference>
<dbReference type="Proteomes" id="UP000198942">
    <property type="component" value="Unassembled WGS sequence"/>
</dbReference>
<reference evidence="3" key="1">
    <citation type="submission" date="2016-10" db="EMBL/GenBank/DDBJ databases">
        <authorList>
            <person name="Varghese N."/>
            <person name="Submissions S."/>
        </authorList>
    </citation>
    <scope>NUCLEOTIDE SEQUENCE [LARGE SCALE GENOMIC DNA]</scope>
    <source>
        <strain evidence="3">Gh-48</strain>
    </source>
</reference>
<accession>A0A1H8GI08</accession>
<evidence type="ECO:0000313" key="2">
    <source>
        <dbReference type="EMBL" id="SEN42948.1"/>
    </source>
</evidence>
<dbReference type="AlphaFoldDB" id="A0A1H8GI08"/>
<sequence length="263" mass="28994">MDMTQTNTAGNYAVVNGLKMYYEIHGEGFPLVLVHGGGSDIYVTFGRVLSTFAKKHKVIGVDLQAHGRTPDRGVPTSFEQDADDIAALLKHLDIKQADIMGFSNGGNTAMQLAIRHPQLVHKIVIASSFYKRSGFDSWFWDFMKNATLDSMPKPLQEAFLAINNDQAALEIMHKRDLSRMQAFEDWGDDAIRSITMPALVIAGDKDVIRPEHTLELYRMLPDAELCILPGGHGDYIGEIEDVSGDGGYPAVPIIEAFLTKAKA</sequence>
<protein>
    <submittedName>
        <fullName evidence="2">Pimeloyl-ACP methyl ester carboxylesterase</fullName>
    </submittedName>
</protein>
<dbReference type="GO" id="GO:0017171">
    <property type="term" value="F:serine hydrolase activity"/>
    <property type="evidence" value="ECO:0007669"/>
    <property type="project" value="TreeGrafter"/>
</dbReference>
<evidence type="ECO:0000313" key="3">
    <source>
        <dbReference type="Proteomes" id="UP000198942"/>
    </source>
</evidence>
<dbReference type="OrthoDB" id="2247630at2"/>
<dbReference type="Pfam" id="PF00561">
    <property type="entry name" value="Abhydrolase_1"/>
    <property type="match status" value="1"/>
</dbReference>
<dbReference type="InterPro" id="IPR000073">
    <property type="entry name" value="AB_hydrolase_1"/>
</dbReference>
<organism evidence="2 3">
    <name type="scientific">Mucilaginibacter gossypiicola</name>
    <dbReference type="NCBI Taxonomy" id="551995"/>
    <lineage>
        <taxon>Bacteria</taxon>
        <taxon>Pseudomonadati</taxon>
        <taxon>Bacteroidota</taxon>
        <taxon>Sphingobacteriia</taxon>
        <taxon>Sphingobacteriales</taxon>
        <taxon>Sphingobacteriaceae</taxon>
        <taxon>Mucilaginibacter</taxon>
    </lineage>
</organism>
<dbReference type="PANTHER" id="PTHR46331:SF2">
    <property type="entry name" value="VALACYCLOVIR HYDROLASE"/>
    <property type="match status" value="1"/>
</dbReference>
<dbReference type="InterPro" id="IPR029058">
    <property type="entry name" value="AB_hydrolase_fold"/>
</dbReference>